<dbReference type="PANTHER" id="PTHR34475:SF1">
    <property type="entry name" value="CYTOSKELETON PROTEIN RODZ"/>
    <property type="match status" value="1"/>
</dbReference>
<dbReference type="InterPro" id="IPR001387">
    <property type="entry name" value="Cro/C1-type_HTH"/>
</dbReference>
<dbReference type="InterPro" id="IPR025194">
    <property type="entry name" value="RodZ-like_C"/>
</dbReference>
<feature type="region of interest" description="Disordered" evidence="1">
    <location>
        <begin position="141"/>
        <end position="184"/>
    </location>
</feature>
<evidence type="ECO:0000256" key="1">
    <source>
        <dbReference type="SAM" id="MobiDB-lite"/>
    </source>
</evidence>
<keyword evidence="2" id="KW-0472">Membrane</keyword>
<evidence type="ECO:0000313" key="5">
    <source>
        <dbReference type="Proteomes" id="UP001442468"/>
    </source>
</evidence>
<keyword evidence="2" id="KW-1133">Transmembrane helix</keyword>
<feature type="transmembrane region" description="Helical" evidence="2">
    <location>
        <begin position="115"/>
        <end position="136"/>
    </location>
</feature>
<dbReference type="EMBL" id="JBEGCJ010000001">
    <property type="protein sequence ID" value="MEQ6916392.1"/>
    <property type="molecule type" value="Genomic_DNA"/>
</dbReference>
<reference evidence="4 5" key="1">
    <citation type="submission" date="2024-05" db="EMBL/GenBank/DDBJ databases">
        <title>Halomonas sp. SSM6 16S ribosomal RNA gene Genome sequencing and assembly.</title>
        <authorList>
            <person name="Yook S."/>
        </authorList>
    </citation>
    <scope>NUCLEOTIDE SEQUENCE [LARGE SCALE GENOMIC DNA]</scope>
    <source>
        <strain evidence="4 5">SSM6</strain>
    </source>
</reference>
<dbReference type="CDD" id="cd00093">
    <property type="entry name" value="HTH_XRE"/>
    <property type="match status" value="1"/>
</dbReference>
<comment type="caution">
    <text evidence="4">The sequence shown here is derived from an EMBL/GenBank/DDBJ whole genome shotgun (WGS) entry which is preliminary data.</text>
</comment>
<name>A0ABV1NBF8_9GAMM</name>
<dbReference type="Proteomes" id="UP001442468">
    <property type="component" value="Unassembled WGS sequence"/>
</dbReference>
<evidence type="ECO:0000256" key="2">
    <source>
        <dbReference type="SAM" id="Phobius"/>
    </source>
</evidence>
<dbReference type="Pfam" id="PF13464">
    <property type="entry name" value="RodZ_C"/>
    <property type="match status" value="1"/>
</dbReference>
<proteinExistence type="predicted"/>
<keyword evidence="5" id="KW-1185">Reference proteome</keyword>
<keyword evidence="2" id="KW-0812">Transmembrane</keyword>
<dbReference type="PANTHER" id="PTHR34475">
    <property type="match status" value="1"/>
</dbReference>
<sequence>MSDIRIDDAAETIPRQGSPGELLRRERESQGLDREEVAEALNLRPAVIQGLEDDSYEQVPVAVYRRGYLRSYAQLLGIDERVVLDAYKAQNGNDDTEHRVTPVQINRPPSRLGTWLFRLVTLLVIAGIIGLTLMWWQSRGGSQPPRLGDSGPVSVDSLDGTTTITESPGGESDALPPLPEEESDLGLVDPSIPAAETNGTEPVTLGDGQVPAQSEIVTDDTMSDSAITDAAISDEGETPADVAPTVATDVAAIAPEAIDEAPATDSRVLELAFNEQSWTEIFDASNQRIFVGLQEPGTTARVEGEPPFRLTVGNATGVELIWGGEPVDLVARAGANNVARFSLGE</sequence>
<dbReference type="RefSeq" id="WP_349760634.1">
    <property type="nucleotide sequence ID" value="NZ_JBEGCJ010000001.1"/>
</dbReference>
<evidence type="ECO:0000313" key="4">
    <source>
        <dbReference type="EMBL" id="MEQ6916392.1"/>
    </source>
</evidence>
<gene>
    <name evidence="4" type="ORF">ABE960_02465</name>
</gene>
<accession>A0ABV1NBF8</accession>
<dbReference type="Gene3D" id="1.10.260.40">
    <property type="entry name" value="lambda repressor-like DNA-binding domains"/>
    <property type="match status" value="1"/>
</dbReference>
<feature type="domain" description="Cytoskeleton protein RodZ-like C-terminal" evidence="3">
    <location>
        <begin position="270"/>
        <end position="342"/>
    </location>
</feature>
<dbReference type="InterPro" id="IPR050400">
    <property type="entry name" value="Bact_Cytoskel_RodZ"/>
</dbReference>
<evidence type="ECO:0000259" key="3">
    <source>
        <dbReference type="Pfam" id="PF13464"/>
    </source>
</evidence>
<protein>
    <submittedName>
        <fullName evidence="4">RodZ domain-containing protein</fullName>
    </submittedName>
</protein>
<organism evidence="4 5">
    <name type="scientific">Halomonas aquatica</name>
    <dbReference type="NCBI Taxonomy" id="3151123"/>
    <lineage>
        <taxon>Bacteria</taxon>
        <taxon>Pseudomonadati</taxon>
        <taxon>Pseudomonadota</taxon>
        <taxon>Gammaproteobacteria</taxon>
        <taxon>Oceanospirillales</taxon>
        <taxon>Halomonadaceae</taxon>
        <taxon>Halomonas</taxon>
    </lineage>
</organism>
<dbReference type="SUPFAM" id="SSF47413">
    <property type="entry name" value="lambda repressor-like DNA-binding domains"/>
    <property type="match status" value="1"/>
</dbReference>
<dbReference type="InterPro" id="IPR010982">
    <property type="entry name" value="Lambda_DNA-bd_dom_sf"/>
</dbReference>
<dbReference type="Pfam" id="PF13413">
    <property type="entry name" value="HTH_25"/>
    <property type="match status" value="1"/>
</dbReference>